<dbReference type="PANTHER" id="PTHR33795:SF1">
    <property type="entry name" value="INSERTION ELEMENT IS150 PROTEIN INSJ"/>
    <property type="match status" value="1"/>
</dbReference>
<proteinExistence type="predicted"/>
<dbReference type="Pfam" id="PF01527">
    <property type="entry name" value="HTH_Tnp_1"/>
    <property type="match status" value="1"/>
</dbReference>
<dbReference type="eggNOG" id="COG2963">
    <property type="taxonomic scope" value="Bacteria"/>
</dbReference>
<dbReference type="GO" id="GO:0043565">
    <property type="term" value="F:sequence-specific DNA binding"/>
    <property type="evidence" value="ECO:0007669"/>
    <property type="project" value="InterPro"/>
</dbReference>
<dbReference type="InterPro" id="IPR002514">
    <property type="entry name" value="Transposase_8"/>
</dbReference>
<dbReference type="InterPro" id="IPR010921">
    <property type="entry name" value="Trp_repressor/repl_initiator"/>
</dbReference>
<dbReference type="SUPFAM" id="SSF46689">
    <property type="entry name" value="Homeodomain-like"/>
    <property type="match status" value="1"/>
</dbReference>
<dbReference type="InterPro" id="IPR009057">
    <property type="entry name" value="Homeodomain-like_sf"/>
</dbReference>
<reference evidence="2 3" key="2">
    <citation type="journal article" date="2011" name="Stand. Genomic Sci.">
        <title>Complete genome sequence of Leadbetterella byssophila type strain (4M15).</title>
        <authorList>
            <person name="Abt B."/>
            <person name="Teshima H."/>
            <person name="Lucas S."/>
            <person name="Lapidus A."/>
            <person name="Del Rio T.G."/>
            <person name="Nolan M."/>
            <person name="Tice H."/>
            <person name="Cheng J.F."/>
            <person name="Pitluck S."/>
            <person name="Liolios K."/>
            <person name="Pagani I."/>
            <person name="Ivanova N."/>
            <person name="Mavromatis K."/>
            <person name="Pati A."/>
            <person name="Tapia R."/>
            <person name="Han C."/>
            <person name="Goodwin L."/>
            <person name="Chen A."/>
            <person name="Palaniappan K."/>
            <person name="Land M."/>
            <person name="Hauser L."/>
            <person name="Chang Y.J."/>
            <person name="Jeffries C.D."/>
            <person name="Rohde M."/>
            <person name="Goker M."/>
            <person name="Tindall B.J."/>
            <person name="Detter J.C."/>
            <person name="Woyke T."/>
            <person name="Bristow J."/>
            <person name="Eisen J.A."/>
            <person name="Markowitz V."/>
            <person name="Hugenholtz P."/>
            <person name="Klenk H.P."/>
            <person name="Kyrpides N.C."/>
        </authorList>
    </citation>
    <scope>NUCLEOTIDE SEQUENCE [LARGE SCALE GENOMIC DNA]</scope>
    <source>
        <strain evidence="3">DSM 17132 / JCM 16389 / KACC 11308 / NBRC 106382 / 4M15</strain>
    </source>
</reference>
<protein>
    <submittedName>
        <fullName evidence="2">Transposase IS3/IS911 family protein</fullName>
    </submittedName>
</protein>
<name>E4RSC7_LEAB4</name>
<dbReference type="KEGG" id="lby:Lbys_1963"/>
<dbReference type="InterPro" id="IPR036388">
    <property type="entry name" value="WH-like_DNA-bd_sf"/>
</dbReference>
<organism evidence="2 3">
    <name type="scientific">Leadbetterella byssophila (strain DSM 17132 / JCM 16389 / KACC 11308 / NBRC 106382 / 4M15)</name>
    <dbReference type="NCBI Taxonomy" id="649349"/>
    <lineage>
        <taxon>Bacteria</taxon>
        <taxon>Pseudomonadati</taxon>
        <taxon>Bacteroidota</taxon>
        <taxon>Cytophagia</taxon>
        <taxon>Cytophagales</taxon>
        <taxon>Leadbetterellaceae</taxon>
        <taxon>Leadbetterella</taxon>
    </lineage>
</organism>
<dbReference type="STRING" id="649349.Lbys_1963"/>
<dbReference type="SUPFAM" id="SSF48295">
    <property type="entry name" value="TrpR-like"/>
    <property type="match status" value="1"/>
</dbReference>
<sequence>MSRKVKYDLAFKLRCVKDVLEKHQSIVRVSDSVGINEVLLRKWLQEYEIGGLKGLEPKVSNRTYSSSFKLNVLKAIENENLSLKDARLRFRIPSDSTIITWQRNFATFGINGLESKPKGRPITMNRKPKAPLTRLEELELENERLRCENAFLKKLRALIQAEEEQRRGQSQKPYKIKARV</sequence>
<accession>E4RSC7</accession>
<dbReference type="EMBL" id="CP002305">
    <property type="protein sequence ID" value="ADQ17663.1"/>
    <property type="molecule type" value="Genomic_DNA"/>
</dbReference>
<dbReference type="Proteomes" id="UP000007435">
    <property type="component" value="Chromosome"/>
</dbReference>
<dbReference type="Gene3D" id="1.10.10.10">
    <property type="entry name" value="Winged helix-like DNA-binding domain superfamily/Winged helix DNA-binding domain"/>
    <property type="match status" value="1"/>
</dbReference>
<dbReference type="GO" id="GO:0006313">
    <property type="term" value="P:DNA transposition"/>
    <property type="evidence" value="ECO:0007669"/>
    <property type="project" value="InterPro"/>
</dbReference>
<feature type="coiled-coil region" evidence="1">
    <location>
        <begin position="135"/>
        <end position="172"/>
    </location>
</feature>
<dbReference type="InterPro" id="IPR052057">
    <property type="entry name" value="IS150/IS1296_orfA-like"/>
</dbReference>
<gene>
    <name evidence="2" type="ordered locus">Lbys_1963</name>
</gene>
<evidence type="ECO:0000313" key="2">
    <source>
        <dbReference type="EMBL" id="ADQ17663.1"/>
    </source>
</evidence>
<dbReference type="AlphaFoldDB" id="E4RSC7"/>
<dbReference type="OrthoDB" id="930609at2"/>
<dbReference type="HOGENOM" id="CLU_027402_17_0_10"/>
<keyword evidence="1" id="KW-0175">Coiled coil</keyword>
<dbReference type="GO" id="GO:0004803">
    <property type="term" value="F:transposase activity"/>
    <property type="evidence" value="ECO:0007669"/>
    <property type="project" value="InterPro"/>
</dbReference>
<evidence type="ECO:0000256" key="1">
    <source>
        <dbReference type="SAM" id="Coils"/>
    </source>
</evidence>
<dbReference type="PANTHER" id="PTHR33795">
    <property type="entry name" value="INSERTION ELEMENT IS150 PROTEIN INSJ"/>
    <property type="match status" value="1"/>
</dbReference>
<evidence type="ECO:0000313" key="3">
    <source>
        <dbReference type="Proteomes" id="UP000007435"/>
    </source>
</evidence>
<dbReference type="RefSeq" id="WP_013408711.1">
    <property type="nucleotide sequence ID" value="NC_014655.1"/>
</dbReference>
<keyword evidence="3" id="KW-1185">Reference proteome</keyword>
<reference key="1">
    <citation type="submission" date="2010-11" db="EMBL/GenBank/DDBJ databases">
        <title>The complete genome of Leadbetterella byssophila DSM 17132.</title>
        <authorList>
            <consortium name="US DOE Joint Genome Institute (JGI-PGF)"/>
            <person name="Lucas S."/>
            <person name="Copeland A."/>
            <person name="Lapidus A."/>
            <person name="Glavina del Rio T."/>
            <person name="Dalin E."/>
            <person name="Tice H."/>
            <person name="Bruce D."/>
            <person name="Goodwin L."/>
            <person name="Pitluck S."/>
            <person name="Kyrpides N."/>
            <person name="Mavromatis K."/>
            <person name="Ivanova N."/>
            <person name="Teshima H."/>
            <person name="Brettin T."/>
            <person name="Detter J.C."/>
            <person name="Han C."/>
            <person name="Tapia R."/>
            <person name="Land M."/>
            <person name="Hauser L."/>
            <person name="Markowitz V."/>
            <person name="Cheng J.-F."/>
            <person name="Hugenholtz P."/>
            <person name="Woyke T."/>
            <person name="Wu D."/>
            <person name="Tindall B."/>
            <person name="Pomrenke H.G."/>
            <person name="Brambilla E."/>
            <person name="Klenk H.-P."/>
            <person name="Eisen J.A."/>
        </authorList>
    </citation>
    <scope>NUCLEOTIDE SEQUENCE [LARGE SCALE GENOMIC DNA]</scope>
    <source>
        <strain>DSM 17132</strain>
    </source>
</reference>